<gene>
    <name evidence="3" type="ORF">EKO27_g3682</name>
</gene>
<dbReference type="Proteomes" id="UP000286045">
    <property type="component" value="Unassembled WGS sequence"/>
</dbReference>
<dbReference type="PANTHER" id="PTHR47751">
    <property type="entry name" value="SUPERFAMILY HYDROLASE, PUTATIVE (AFU_ORTHOLOGUE AFUA_2G16580)-RELATED"/>
    <property type="match status" value="1"/>
</dbReference>
<protein>
    <recommendedName>
        <fullName evidence="2">Serine aminopeptidase S33 domain-containing protein</fullName>
    </recommendedName>
</protein>
<organism evidence="3 4">
    <name type="scientific">Xylaria grammica</name>
    <dbReference type="NCBI Taxonomy" id="363999"/>
    <lineage>
        <taxon>Eukaryota</taxon>
        <taxon>Fungi</taxon>
        <taxon>Dikarya</taxon>
        <taxon>Ascomycota</taxon>
        <taxon>Pezizomycotina</taxon>
        <taxon>Sordariomycetes</taxon>
        <taxon>Xylariomycetidae</taxon>
        <taxon>Xylariales</taxon>
        <taxon>Xylariaceae</taxon>
        <taxon>Xylaria</taxon>
    </lineage>
</organism>
<sequence length="305" mass="33189">MDIPQDHKLVQIRTIDGIVLEAIFYESDGPAAAVIMSHGFNCVKEMSLAETAEAFHNAGFNVLLYDSRGVGGSNGLPRNQIDPAKMVEDISDVVDFATTLPTVDSHRILLWGMSFGAAVSGVAATIDRRIAALLMVCPLFSYIRADRRATVFAQLIKDRKSQLRGNEPFTIPPFNSKGENPAGFAGAGGPGGREAYALMKAAVERGHANFRDRITFQTYHKLALFRPKELLADMLEGIPTMMIVPELDEMSPPQEQLAVFESLKTPKRIHCAIGKGHLSILDGEGSPALRAIMVDFFVSTLEAMG</sequence>
<dbReference type="PANTHER" id="PTHR47751:SF2">
    <property type="entry name" value="DLTD N-TERMINAL DOMAIN PROTEIN (AFU_ORTHOLOGUE AFUA_8G00380)-RELATED"/>
    <property type="match status" value="1"/>
</dbReference>
<proteinExistence type="inferred from homology"/>
<dbReference type="AlphaFoldDB" id="A0A439DAP1"/>
<name>A0A439DAP1_9PEZI</name>
<evidence type="ECO:0000313" key="4">
    <source>
        <dbReference type="Proteomes" id="UP000286045"/>
    </source>
</evidence>
<evidence type="ECO:0000259" key="2">
    <source>
        <dbReference type="Pfam" id="PF12146"/>
    </source>
</evidence>
<dbReference type="EMBL" id="RYZI01000080">
    <property type="protein sequence ID" value="RWA11436.1"/>
    <property type="molecule type" value="Genomic_DNA"/>
</dbReference>
<evidence type="ECO:0000256" key="1">
    <source>
        <dbReference type="ARBA" id="ARBA00029464"/>
    </source>
</evidence>
<dbReference type="SUPFAM" id="SSF53474">
    <property type="entry name" value="alpha/beta-Hydrolases"/>
    <property type="match status" value="1"/>
</dbReference>
<dbReference type="InterPro" id="IPR051411">
    <property type="entry name" value="Polyketide_trans_af380"/>
</dbReference>
<keyword evidence="4" id="KW-1185">Reference proteome</keyword>
<dbReference type="InterPro" id="IPR029058">
    <property type="entry name" value="AB_hydrolase_fold"/>
</dbReference>
<accession>A0A439DAP1</accession>
<comment type="caution">
    <text evidence="3">The sequence shown here is derived from an EMBL/GenBank/DDBJ whole genome shotgun (WGS) entry which is preliminary data.</text>
</comment>
<dbReference type="InterPro" id="IPR022742">
    <property type="entry name" value="Hydrolase_4"/>
</dbReference>
<dbReference type="Gene3D" id="3.40.50.1820">
    <property type="entry name" value="alpha/beta hydrolase"/>
    <property type="match status" value="1"/>
</dbReference>
<feature type="domain" description="Serine aminopeptidase S33" evidence="2">
    <location>
        <begin position="30"/>
        <end position="278"/>
    </location>
</feature>
<comment type="similarity">
    <text evidence="1">Belongs to the polyketide transferase af380 family.</text>
</comment>
<dbReference type="Gene3D" id="1.10.10.800">
    <property type="match status" value="1"/>
</dbReference>
<dbReference type="Pfam" id="PF12146">
    <property type="entry name" value="Hydrolase_4"/>
    <property type="match status" value="1"/>
</dbReference>
<evidence type="ECO:0000313" key="3">
    <source>
        <dbReference type="EMBL" id="RWA11436.1"/>
    </source>
</evidence>
<dbReference type="ESTHER" id="9pezi-a0a439dap1">
    <property type="family name" value="Thiohydrolase"/>
</dbReference>
<reference evidence="3 4" key="1">
    <citation type="submission" date="2018-12" db="EMBL/GenBank/DDBJ databases">
        <title>Draft genome sequence of Xylaria grammica IHI A82.</title>
        <authorList>
            <person name="Buettner E."/>
            <person name="Kellner H."/>
        </authorList>
    </citation>
    <scope>NUCLEOTIDE SEQUENCE [LARGE SCALE GENOMIC DNA]</scope>
    <source>
        <strain evidence="3 4">IHI A82</strain>
    </source>
</reference>